<dbReference type="RefSeq" id="WP_045272499.1">
    <property type="nucleotide sequence ID" value="NZ_JYIX01000036.1"/>
</dbReference>
<organism evidence="1 2">
    <name type="scientific">Microbacterium azadirachtae</name>
    <dbReference type="NCBI Taxonomy" id="582680"/>
    <lineage>
        <taxon>Bacteria</taxon>
        <taxon>Bacillati</taxon>
        <taxon>Actinomycetota</taxon>
        <taxon>Actinomycetes</taxon>
        <taxon>Micrococcales</taxon>
        <taxon>Microbacteriaceae</taxon>
        <taxon>Microbacterium</taxon>
    </lineage>
</organism>
<proteinExistence type="predicted"/>
<dbReference type="STRING" id="582680.RS86_02421"/>
<protein>
    <submittedName>
        <fullName evidence="1">Uncharacterized protein</fullName>
    </submittedName>
</protein>
<dbReference type="PATRIC" id="fig|582680.6.peg.2484"/>
<comment type="caution">
    <text evidence="1">The sequence shown here is derived from an EMBL/GenBank/DDBJ whole genome shotgun (WGS) entry which is preliminary data.</text>
</comment>
<evidence type="ECO:0000313" key="2">
    <source>
        <dbReference type="Proteomes" id="UP000033740"/>
    </source>
</evidence>
<evidence type="ECO:0000313" key="1">
    <source>
        <dbReference type="EMBL" id="KJL32640.1"/>
    </source>
</evidence>
<dbReference type="Proteomes" id="UP000033740">
    <property type="component" value="Unassembled WGS sequence"/>
</dbReference>
<dbReference type="EMBL" id="JYIX01000036">
    <property type="protein sequence ID" value="KJL32640.1"/>
    <property type="molecule type" value="Genomic_DNA"/>
</dbReference>
<accession>A0A0F0LK04</accession>
<keyword evidence="2" id="KW-1185">Reference proteome</keyword>
<sequence>MTNLFIDDMDGEGTSPDTSHPRFVAIAPDWFYEEDYDFAPFGSDDGSDALRGLEDWLSEHGADADPTTYLTQILTESGFEIPVDLIDAAEEELLAWAAEDDMNEAALTFDARSRVATALGQVKVTGRLSPAMLDEGRRGLRVWRSLTADTTLDPDWLYRDEALGRLTDMGTAFDVLDPRTSTT</sequence>
<reference evidence="1 2" key="1">
    <citation type="submission" date="2015-02" db="EMBL/GenBank/DDBJ databases">
        <title>Draft genome sequences of ten Microbacterium spp. with emphasis on heavy metal contaminated environments.</title>
        <authorList>
            <person name="Corretto E."/>
        </authorList>
    </citation>
    <scope>NUCLEOTIDE SEQUENCE [LARGE SCALE GENOMIC DNA]</scope>
    <source>
        <strain evidence="1 2">ARN176</strain>
    </source>
</reference>
<name>A0A0F0LK04_9MICO</name>
<gene>
    <name evidence="1" type="ORF">RS86_02421</name>
</gene>
<dbReference type="AlphaFoldDB" id="A0A0F0LK04"/>